<name>A0ABM7WQ12_9BACT</name>
<gene>
    <name evidence="2" type="ORF">AMOR_05530</name>
</gene>
<accession>A0ABM7WQ12</accession>
<keyword evidence="3" id="KW-1185">Reference proteome</keyword>
<keyword evidence="1" id="KW-0175">Coiled coil</keyword>
<organism evidence="2 3">
    <name type="scientific">Anaeromyxobacter oryzae</name>
    <dbReference type="NCBI Taxonomy" id="2918170"/>
    <lineage>
        <taxon>Bacteria</taxon>
        <taxon>Pseudomonadati</taxon>
        <taxon>Myxococcota</taxon>
        <taxon>Myxococcia</taxon>
        <taxon>Myxococcales</taxon>
        <taxon>Cystobacterineae</taxon>
        <taxon>Anaeromyxobacteraceae</taxon>
        <taxon>Anaeromyxobacter</taxon>
    </lineage>
</organism>
<dbReference type="EMBL" id="AP025591">
    <property type="protein sequence ID" value="BDG01557.1"/>
    <property type="molecule type" value="Genomic_DNA"/>
</dbReference>
<proteinExistence type="predicted"/>
<feature type="coiled-coil region" evidence="1">
    <location>
        <begin position="62"/>
        <end position="96"/>
    </location>
</feature>
<dbReference type="RefSeq" id="WP_404800933.1">
    <property type="nucleotide sequence ID" value="NZ_AP025591.1"/>
</dbReference>
<evidence type="ECO:0000313" key="2">
    <source>
        <dbReference type="EMBL" id="BDG01557.1"/>
    </source>
</evidence>
<evidence type="ECO:0000256" key="1">
    <source>
        <dbReference type="SAM" id="Coils"/>
    </source>
</evidence>
<protein>
    <recommendedName>
        <fullName evidence="4">Recombinase zinc beta ribbon domain-containing protein</fullName>
    </recommendedName>
</protein>
<evidence type="ECO:0008006" key="4">
    <source>
        <dbReference type="Google" id="ProtNLM"/>
    </source>
</evidence>
<evidence type="ECO:0000313" key="3">
    <source>
        <dbReference type="Proteomes" id="UP001162891"/>
    </source>
</evidence>
<dbReference type="Proteomes" id="UP001162891">
    <property type="component" value="Chromosome"/>
</dbReference>
<reference evidence="3" key="1">
    <citation type="journal article" date="2022" name="Int. J. Syst. Evol. Microbiol.">
        <title>Anaeromyxobacter oryzae sp. nov., Anaeromyxobacter diazotrophicus sp. nov. and Anaeromyxobacter paludicola sp. nov., isolated from paddy soils.</title>
        <authorList>
            <person name="Itoh H."/>
            <person name="Xu Z."/>
            <person name="Mise K."/>
            <person name="Masuda Y."/>
            <person name="Ushijima N."/>
            <person name="Hayakawa C."/>
            <person name="Shiratori Y."/>
            <person name="Senoo K."/>
        </authorList>
    </citation>
    <scope>NUCLEOTIDE SEQUENCE [LARGE SCALE GENOMIC DNA]</scope>
    <source>
        <strain evidence="3">Red232</strain>
    </source>
</reference>
<sequence>MKGGRTYAQYGCSARHHKGASVCANGLTIGEARLTDAVVAALRSYFSSPEYERWLADAYEANQRARARAARRDDEVARLEREVRSAEARVEKVTEALARIGYSEPLAAKLKSEEAKLLDARTALALAAPAAKAATPPPSYSRAAVLAVIENLASAVLAKPQKGKALLQAVVEGILMEPSPDGYAVRLTLKKTNPAALEGSGAGDYQTGCGGRI</sequence>